<feature type="transmembrane region" description="Helical" evidence="7">
    <location>
        <begin position="318"/>
        <end position="343"/>
    </location>
</feature>
<dbReference type="InterPro" id="IPR011701">
    <property type="entry name" value="MFS"/>
</dbReference>
<evidence type="ECO:0000313" key="10">
    <source>
        <dbReference type="Proteomes" id="UP000002668"/>
    </source>
</evidence>
<feature type="transmembrane region" description="Helical" evidence="7">
    <location>
        <begin position="247"/>
        <end position="269"/>
    </location>
</feature>
<dbReference type="FunFam" id="1.20.1250.20:FF:000068">
    <property type="entry name" value="MFS general substrate transporter"/>
    <property type="match status" value="1"/>
</dbReference>
<evidence type="ECO:0000256" key="2">
    <source>
        <dbReference type="ARBA" id="ARBA00022448"/>
    </source>
</evidence>
<dbReference type="InterPro" id="IPR036259">
    <property type="entry name" value="MFS_trans_sf"/>
</dbReference>
<feature type="transmembrane region" description="Helical" evidence="7">
    <location>
        <begin position="183"/>
        <end position="203"/>
    </location>
</feature>
<feature type="transmembrane region" description="Helical" evidence="7">
    <location>
        <begin position="215"/>
        <end position="235"/>
    </location>
</feature>
<dbReference type="OrthoDB" id="2962993at2759"/>
<evidence type="ECO:0000313" key="9">
    <source>
        <dbReference type="EMBL" id="CBX98263.1"/>
    </source>
</evidence>
<gene>
    <name evidence="9" type="ORF">LEMA_P096720.1</name>
</gene>
<dbReference type="PANTHER" id="PTHR43791:SF91">
    <property type="entry name" value="MAJOR FACILITATOR SUPERFAMILY (MFS) PROFILE DOMAIN-CONTAINING PROTEIN-RELATED"/>
    <property type="match status" value="1"/>
</dbReference>
<feature type="transmembrane region" description="Helical" evidence="7">
    <location>
        <begin position="444"/>
        <end position="464"/>
    </location>
</feature>
<keyword evidence="2" id="KW-0813">Transport</keyword>
<dbReference type="EMBL" id="FP929133">
    <property type="protein sequence ID" value="CBX98263.1"/>
    <property type="molecule type" value="Genomic_DNA"/>
</dbReference>
<feature type="region of interest" description="Disordered" evidence="6">
    <location>
        <begin position="1"/>
        <end position="59"/>
    </location>
</feature>
<dbReference type="AlphaFoldDB" id="E5A3Q0"/>
<feature type="transmembrane region" description="Helical" evidence="7">
    <location>
        <begin position="355"/>
        <end position="373"/>
    </location>
</feature>
<feature type="transmembrane region" description="Helical" evidence="7">
    <location>
        <begin position="476"/>
        <end position="497"/>
    </location>
</feature>
<proteinExistence type="predicted"/>
<name>E5A3Q0_LEPMJ</name>
<reference evidence="10" key="1">
    <citation type="journal article" date="2011" name="Nat. Commun.">
        <title>Effector diversification within compartments of the Leptosphaeria maculans genome affected by Repeat-Induced Point mutations.</title>
        <authorList>
            <person name="Rouxel T."/>
            <person name="Grandaubert J."/>
            <person name="Hane J.K."/>
            <person name="Hoede C."/>
            <person name="van de Wouw A.P."/>
            <person name="Couloux A."/>
            <person name="Dominguez V."/>
            <person name="Anthouard V."/>
            <person name="Bally P."/>
            <person name="Bourras S."/>
            <person name="Cozijnsen A.J."/>
            <person name="Ciuffetti L.M."/>
            <person name="Degrave A."/>
            <person name="Dilmaghani A."/>
            <person name="Duret L."/>
            <person name="Fudal I."/>
            <person name="Goodwin S.B."/>
            <person name="Gout L."/>
            <person name="Glaser N."/>
            <person name="Linglin J."/>
            <person name="Kema G.H.J."/>
            <person name="Lapalu N."/>
            <person name="Lawrence C.B."/>
            <person name="May K."/>
            <person name="Meyer M."/>
            <person name="Ollivier B."/>
            <person name="Poulain J."/>
            <person name="Schoch C.L."/>
            <person name="Simon A."/>
            <person name="Spatafora J.W."/>
            <person name="Stachowiak A."/>
            <person name="Turgeon B.G."/>
            <person name="Tyler B.M."/>
            <person name="Vincent D."/>
            <person name="Weissenbach J."/>
            <person name="Amselem J."/>
            <person name="Quesneville H."/>
            <person name="Oliver R.P."/>
            <person name="Wincker P."/>
            <person name="Balesdent M.-H."/>
            <person name="Howlett B.J."/>
        </authorList>
    </citation>
    <scope>NUCLEOTIDE SEQUENCE [LARGE SCALE GENOMIC DNA]</scope>
    <source>
        <strain evidence="10">JN3 / isolate v23.1.3 / race Av1-4-5-6-7-8</strain>
    </source>
</reference>
<dbReference type="SUPFAM" id="SSF103473">
    <property type="entry name" value="MFS general substrate transporter"/>
    <property type="match status" value="1"/>
</dbReference>
<dbReference type="eggNOG" id="KOG2533">
    <property type="taxonomic scope" value="Eukaryota"/>
</dbReference>
<evidence type="ECO:0000259" key="8">
    <source>
        <dbReference type="PROSITE" id="PS50850"/>
    </source>
</evidence>
<accession>E5A3Q0</accession>
<dbReference type="InterPro" id="IPR020846">
    <property type="entry name" value="MFS_dom"/>
</dbReference>
<feature type="transmembrane region" description="Helical" evidence="7">
    <location>
        <begin position="124"/>
        <end position="143"/>
    </location>
</feature>
<dbReference type="Proteomes" id="UP000002668">
    <property type="component" value="Genome"/>
</dbReference>
<dbReference type="STRING" id="985895.E5A3Q0"/>
<keyword evidence="3 7" id="KW-0812">Transmembrane</keyword>
<dbReference type="PROSITE" id="PS50850">
    <property type="entry name" value="MFS"/>
    <property type="match status" value="1"/>
</dbReference>
<evidence type="ECO:0000256" key="7">
    <source>
        <dbReference type="SAM" id="Phobius"/>
    </source>
</evidence>
<sequence>MGNGAHSKQMQDSCLVSHTKANGARAPRDRQPERKSNTTTNMSDVEKQHDAVDPHAGMSLESEEVGRQLEAIDPILEAKLVRKLDLYIIPVVMLLYLLSFLDRVNIGNARLYGLQEDLNMDDGQFQTAVSILFVTYILSELPSNLVLKKLRPSRWIAFITVSWGTVATLTGVVQSYGGLIACRLLLGAVEGGLFPGMAVYLTFFYTKRELALRIGYLFVSAALAGAFGGLLAYGIGHLDGHAGQRGWRFIMILEGIPTFVLGIATWWILPDSPDTAYFLNAEEKAFAAARLKRQTGYTKKAAEFHWDDVRKSFKDWKVWTFCFAQFGSDTMLYGFSTFLPTIIRSIMPDASNAMVQVLTIPCYALGAITYLVVARFSDKQQKRGLYSILLGVISIIGYAMLISDSSSAVHYAGCFLVAMGLYVCVGLPLAWLPTNLPRYGKRTSATGLQLSIGNCAGIMSAFIYPTRDRPRFVKGHGITMAMVAFAIACYAVLWFQLAEVNSRRERGEEEHLIAGMSDEAVAELGDDSPRFRYTV</sequence>
<feature type="transmembrane region" description="Helical" evidence="7">
    <location>
        <begin position="155"/>
        <end position="177"/>
    </location>
</feature>
<dbReference type="VEuPathDB" id="FungiDB:LEMA_P096720.1"/>
<evidence type="ECO:0000256" key="1">
    <source>
        <dbReference type="ARBA" id="ARBA00004141"/>
    </source>
</evidence>
<dbReference type="Pfam" id="PF07690">
    <property type="entry name" value="MFS_1"/>
    <property type="match status" value="1"/>
</dbReference>
<dbReference type="GO" id="GO:0016020">
    <property type="term" value="C:membrane"/>
    <property type="evidence" value="ECO:0007669"/>
    <property type="project" value="UniProtKB-SubCell"/>
</dbReference>
<dbReference type="InParanoid" id="E5A3Q0"/>
<evidence type="ECO:0000256" key="5">
    <source>
        <dbReference type="ARBA" id="ARBA00023136"/>
    </source>
</evidence>
<feature type="transmembrane region" description="Helical" evidence="7">
    <location>
        <begin position="385"/>
        <end position="402"/>
    </location>
</feature>
<organism evidence="10">
    <name type="scientific">Leptosphaeria maculans (strain JN3 / isolate v23.1.3 / race Av1-4-5-6-7-8)</name>
    <name type="common">Blackleg fungus</name>
    <name type="synonym">Phoma lingam</name>
    <dbReference type="NCBI Taxonomy" id="985895"/>
    <lineage>
        <taxon>Eukaryota</taxon>
        <taxon>Fungi</taxon>
        <taxon>Dikarya</taxon>
        <taxon>Ascomycota</taxon>
        <taxon>Pezizomycotina</taxon>
        <taxon>Dothideomycetes</taxon>
        <taxon>Pleosporomycetidae</taxon>
        <taxon>Pleosporales</taxon>
        <taxon>Pleosporineae</taxon>
        <taxon>Leptosphaeriaceae</taxon>
        <taxon>Plenodomus</taxon>
        <taxon>Plenodomus lingam/Leptosphaeria maculans species complex</taxon>
    </lineage>
</organism>
<dbReference type="FunFam" id="1.20.1250.20:FF:000034">
    <property type="entry name" value="MFS general substrate transporter"/>
    <property type="match status" value="1"/>
</dbReference>
<keyword evidence="5 7" id="KW-0472">Membrane</keyword>
<keyword evidence="10" id="KW-1185">Reference proteome</keyword>
<feature type="compositionally biased region" description="Basic and acidic residues" evidence="6">
    <location>
        <begin position="44"/>
        <end position="53"/>
    </location>
</feature>
<keyword evidence="4 7" id="KW-1133">Transmembrane helix</keyword>
<dbReference type="PANTHER" id="PTHR43791">
    <property type="entry name" value="PERMEASE-RELATED"/>
    <property type="match status" value="1"/>
</dbReference>
<feature type="domain" description="Major facilitator superfamily (MFS) profile" evidence="8">
    <location>
        <begin position="88"/>
        <end position="501"/>
    </location>
</feature>
<evidence type="ECO:0000256" key="4">
    <source>
        <dbReference type="ARBA" id="ARBA00022989"/>
    </source>
</evidence>
<comment type="subcellular location">
    <subcellularLocation>
        <location evidence="1">Membrane</location>
        <topology evidence="1">Multi-pass membrane protein</topology>
    </subcellularLocation>
</comment>
<feature type="compositionally biased region" description="Basic and acidic residues" evidence="6">
    <location>
        <begin position="26"/>
        <end position="36"/>
    </location>
</feature>
<feature type="transmembrane region" description="Helical" evidence="7">
    <location>
        <begin position="84"/>
        <end position="104"/>
    </location>
</feature>
<evidence type="ECO:0000256" key="3">
    <source>
        <dbReference type="ARBA" id="ARBA00022692"/>
    </source>
</evidence>
<dbReference type="OMA" id="IYYFTRW"/>
<feature type="compositionally biased region" description="Polar residues" evidence="6">
    <location>
        <begin position="1"/>
        <end position="20"/>
    </location>
</feature>
<evidence type="ECO:0000256" key="6">
    <source>
        <dbReference type="SAM" id="MobiDB-lite"/>
    </source>
</evidence>
<dbReference type="HOGENOM" id="CLU_001265_0_1_1"/>
<feature type="transmembrane region" description="Helical" evidence="7">
    <location>
        <begin position="408"/>
        <end position="432"/>
    </location>
</feature>
<dbReference type="Gene3D" id="1.20.1250.20">
    <property type="entry name" value="MFS general substrate transporter like domains"/>
    <property type="match status" value="2"/>
</dbReference>
<dbReference type="GeneID" id="13286081"/>
<protein>
    <submittedName>
        <fullName evidence="9">Similar to high-affinity nicotinic acid transporter</fullName>
    </submittedName>
</protein>
<dbReference type="GO" id="GO:0022857">
    <property type="term" value="F:transmembrane transporter activity"/>
    <property type="evidence" value="ECO:0007669"/>
    <property type="project" value="InterPro"/>
</dbReference>
<dbReference type="FunCoup" id="E5A3Q0">
    <property type="interactions" value="139"/>
</dbReference>